<evidence type="ECO:0000313" key="3">
    <source>
        <dbReference type="EMBL" id="SFP93161.1"/>
    </source>
</evidence>
<dbReference type="InterPro" id="IPR055568">
    <property type="entry name" value="DUF7144"/>
</dbReference>
<dbReference type="STRING" id="1993.SAMN04489713_119146"/>
<organism evidence="3 4">
    <name type="scientific">Actinomadura madurae</name>
    <dbReference type="NCBI Taxonomy" id="1993"/>
    <lineage>
        <taxon>Bacteria</taxon>
        <taxon>Bacillati</taxon>
        <taxon>Actinomycetota</taxon>
        <taxon>Actinomycetes</taxon>
        <taxon>Streptosporangiales</taxon>
        <taxon>Thermomonosporaceae</taxon>
        <taxon>Actinomadura</taxon>
    </lineage>
</organism>
<protein>
    <recommendedName>
        <fullName evidence="2">DUF7144 domain-containing protein</fullName>
    </recommendedName>
</protein>
<evidence type="ECO:0000259" key="2">
    <source>
        <dbReference type="Pfam" id="PF23636"/>
    </source>
</evidence>
<evidence type="ECO:0000313" key="4">
    <source>
        <dbReference type="Proteomes" id="UP000183413"/>
    </source>
</evidence>
<keyword evidence="1" id="KW-0812">Transmembrane</keyword>
<keyword evidence="1" id="KW-0472">Membrane</keyword>
<proteinExistence type="predicted"/>
<gene>
    <name evidence="3" type="ORF">SAMN04489713_119146</name>
</gene>
<dbReference type="eggNOG" id="ENOG5032TA6">
    <property type="taxonomic scope" value="Bacteria"/>
</dbReference>
<sequence>MTTRMAHGTGTAGTHREVRTSGWLTFAGTLAFVVGAFNVIDGLVALFNDDYYLVGDNRILVFDYTAWGWFWLFLGIIQMAVGAAILSGKMWARATGVFFAVLAAIGHLAFLQAFPLWSVLTIALCVLLIYALTAPPAGAKGA</sequence>
<dbReference type="AlphaFoldDB" id="A0A1I5UD47"/>
<dbReference type="InParanoid" id="A0A1I5UD47"/>
<feature type="transmembrane region" description="Helical" evidence="1">
    <location>
        <begin position="91"/>
        <end position="110"/>
    </location>
</feature>
<feature type="transmembrane region" description="Helical" evidence="1">
    <location>
        <begin position="116"/>
        <end position="133"/>
    </location>
</feature>
<dbReference type="Pfam" id="PF23636">
    <property type="entry name" value="DUF7144"/>
    <property type="match status" value="1"/>
</dbReference>
<feature type="domain" description="DUF7144" evidence="2">
    <location>
        <begin position="23"/>
        <end position="135"/>
    </location>
</feature>
<reference evidence="3 4" key="1">
    <citation type="submission" date="2016-10" db="EMBL/GenBank/DDBJ databases">
        <authorList>
            <person name="de Groot N.N."/>
        </authorList>
    </citation>
    <scope>NUCLEOTIDE SEQUENCE [LARGE SCALE GENOMIC DNA]</scope>
    <source>
        <strain evidence="3 4">DSM 43067</strain>
    </source>
</reference>
<keyword evidence="4" id="KW-1185">Reference proteome</keyword>
<accession>A0A1I5UD47</accession>
<feature type="transmembrane region" description="Helical" evidence="1">
    <location>
        <begin position="67"/>
        <end position="86"/>
    </location>
</feature>
<keyword evidence="1" id="KW-1133">Transmembrane helix</keyword>
<evidence type="ECO:0000256" key="1">
    <source>
        <dbReference type="SAM" id="Phobius"/>
    </source>
</evidence>
<feature type="transmembrane region" description="Helical" evidence="1">
    <location>
        <begin position="21"/>
        <end position="47"/>
    </location>
</feature>
<dbReference type="EMBL" id="FOVH01000019">
    <property type="protein sequence ID" value="SFP93161.1"/>
    <property type="molecule type" value="Genomic_DNA"/>
</dbReference>
<dbReference type="Proteomes" id="UP000183413">
    <property type="component" value="Unassembled WGS sequence"/>
</dbReference>
<dbReference type="OrthoDB" id="4482242at2"/>
<name>A0A1I5UD47_9ACTN</name>
<dbReference type="RefSeq" id="WP_021591313.1">
    <property type="nucleotide sequence ID" value="NZ_CP094265.1"/>
</dbReference>